<organism evidence="3 4">
    <name type="scientific">Methylobacterium platani JCM 14648</name>
    <dbReference type="NCBI Taxonomy" id="1295136"/>
    <lineage>
        <taxon>Bacteria</taxon>
        <taxon>Pseudomonadati</taxon>
        <taxon>Pseudomonadota</taxon>
        <taxon>Alphaproteobacteria</taxon>
        <taxon>Hyphomicrobiales</taxon>
        <taxon>Methylobacteriaceae</taxon>
        <taxon>Methylobacterium</taxon>
    </lineage>
</organism>
<proteinExistence type="predicted"/>
<feature type="compositionally biased region" description="Pro residues" evidence="1">
    <location>
        <begin position="178"/>
        <end position="194"/>
    </location>
</feature>
<reference evidence="3 4" key="1">
    <citation type="submission" date="2015-01" db="EMBL/GenBank/DDBJ databases">
        <title>Genome sequencing of Methylobacterium platani JCM14648 type strain.</title>
        <authorList>
            <person name="Chaudhry V."/>
            <person name="Patil P.B."/>
        </authorList>
    </citation>
    <scope>NUCLEOTIDE SEQUENCE [LARGE SCALE GENOMIC DNA]</scope>
    <source>
        <strain evidence="3 4">JCM 14648</strain>
    </source>
</reference>
<feature type="compositionally biased region" description="Pro residues" evidence="1">
    <location>
        <begin position="220"/>
        <end position="232"/>
    </location>
</feature>
<evidence type="ECO:0000256" key="1">
    <source>
        <dbReference type="SAM" id="MobiDB-lite"/>
    </source>
</evidence>
<feature type="region of interest" description="Disordered" evidence="1">
    <location>
        <begin position="176"/>
        <end position="242"/>
    </location>
</feature>
<dbReference type="InterPro" id="IPR028949">
    <property type="entry name" value="Ntox15"/>
</dbReference>
<gene>
    <name evidence="3" type="ORF">SQ03_21325</name>
</gene>
<protein>
    <recommendedName>
        <fullName evidence="2">Novel toxin 15 domain-containing protein</fullName>
    </recommendedName>
</protein>
<evidence type="ECO:0000259" key="2">
    <source>
        <dbReference type="Pfam" id="PF15604"/>
    </source>
</evidence>
<comment type="caution">
    <text evidence="3">The sequence shown here is derived from an EMBL/GenBank/DDBJ whole genome shotgun (WGS) entry which is preliminary data.</text>
</comment>
<dbReference type="EMBL" id="JXOD01000207">
    <property type="protein sequence ID" value="KMO13633.1"/>
    <property type="molecule type" value="Genomic_DNA"/>
</dbReference>
<evidence type="ECO:0000313" key="4">
    <source>
        <dbReference type="Proteomes" id="UP000035947"/>
    </source>
</evidence>
<keyword evidence="4" id="KW-1185">Reference proteome</keyword>
<dbReference type="RefSeq" id="WP_053082502.1">
    <property type="nucleotide sequence ID" value="NZ_JXOD01000207.1"/>
</dbReference>
<name>A0ABR5GVC3_9HYPH</name>
<evidence type="ECO:0000313" key="3">
    <source>
        <dbReference type="EMBL" id="KMO13633.1"/>
    </source>
</evidence>
<accession>A0ABR5GVC3</accession>
<dbReference type="Proteomes" id="UP000035947">
    <property type="component" value="Unassembled WGS sequence"/>
</dbReference>
<dbReference type="Pfam" id="PF15604">
    <property type="entry name" value="Ntox15"/>
    <property type="match status" value="1"/>
</dbReference>
<feature type="domain" description="Novel toxin 15" evidence="2">
    <location>
        <begin position="256"/>
        <end position="388"/>
    </location>
</feature>
<sequence length="400" mass="43945">MTWPREGSRDIRDGLIVSQVPDICLTPQGAAMVPVPYTIWCRQADAAELADSIRQTDERTHARGSLVLRCYGDEPGIGGGIRSGTTGAECTPKTWSSSVFVEGREMVRHDDEWWMNHRNAVGRLIYTDDTGRYQGPPPSNTQYAMLTTTNAPSQGGSTPARTHYAFSPAPWAPGVVPKTPPAIRPLPPSFPSPLAPDGSRRDPTEQPLPEMLRPIEPSTSPNPTPQPKPAPGPGDGTRTTGRCYGRRICFKRNGYDAKEYERQLRMQQDKLNAKSPQQNVTDIDNYSPAMRQLAEPAQKAEKARYIGENRRNFISKYGSDAWMSHVSSLAALHRLDMVAGGSPTDIAGMGNTNINSAIGAVWNKPQADSRKKQVRDYAQDMANRGCPMQVILSTCENLEA</sequence>
<dbReference type="Pfam" id="PF13665">
    <property type="entry name" value="Tox-PAAR-like"/>
    <property type="match status" value="1"/>
</dbReference>